<sequence>MAKKKSCQNVHNPRLLSPAERELYGWVDPEVFTQSSVLASEHLPELRREMRLAQDLASERDYVLGPIFGGSMSSCLRAWALVFLFRIFRGRLTRCQVAVSQLHLNGWGFLRTFERGRRLFDAFEESIQEFKWHYFKVLPLPGTRPFWVDDEGSPYPWVYWNSEARECRVMALDPLETLAFDFLQSLPVGLGKRFNFRCRWILDHSDAEVGAFLDSLLADMEKQSRFDRLKQKMAEVAGVGPRSVFPHVRAPPTTFGASASSPAVPSSTPTASAAPNPLPAGEEGAKEDPSADLKRKGRKRKASGTAAEEAALGVDASWAHKVSPVERAFPEDYNFRGALDAGLTNGIQMEKELASLKDQVDVLTVERDSALAAPLLNAEIKSLTQRL</sequence>
<comment type="caution">
    <text evidence="2">The sequence shown here is derived from an EMBL/GenBank/DDBJ whole genome shotgun (WGS) entry which is preliminary data.</text>
</comment>
<accession>A0ABU6XKF9</accession>
<keyword evidence="3" id="KW-1185">Reference proteome</keyword>
<evidence type="ECO:0000313" key="3">
    <source>
        <dbReference type="Proteomes" id="UP001341840"/>
    </source>
</evidence>
<reference evidence="2 3" key="1">
    <citation type="journal article" date="2023" name="Plants (Basel)">
        <title>Bridging the Gap: Combining Genomics and Transcriptomics Approaches to Understand Stylosanthes scabra, an Orphan Legume from the Brazilian Caatinga.</title>
        <authorList>
            <person name="Ferreira-Neto J.R.C."/>
            <person name="da Silva M.D."/>
            <person name="Binneck E."/>
            <person name="de Melo N.F."/>
            <person name="da Silva R.H."/>
            <person name="de Melo A.L.T.M."/>
            <person name="Pandolfi V."/>
            <person name="Bustamante F.O."/>
            <person name="Brasileiro-Vidal A.C."/>
            <person name="Benko-Iseppon A.M."/>
        </authorList>
    </citation>
    <scope>NUCLEOTIDE SEQUENCE [LARGE SCALE GENOMIC DNA]</scope>
    <source>
        <tissue evidence="2">Leaves</tissue>
    </source>
</reference>
<evidence type="ECO:0000256" key="1">
    <source>
        <dbReference type="SAM" id="MobiDB-lite"/>
    </source>
</evidence>
<gene>
    <name evidence="2" type="ORF">PIB30_059051</name>
</gene>
<feature type="compositionally biased region" description="Basic and acidic residues" evidence="1">
    <location>
        <begin position="283"/>
        <end position="294"/>
    </location>
</feature>
<evidence type="ECO:0008006" key="4">
    <source>
        <dbReference type="Google" id="ProtNLM"/>
    </source>
</evidence>
<feature type="region of interest" description="Disordered" evidence="1">
    <location>
        <begin position="255"/>
        <end position="307"/>
    </location>
</feature>
<dbReference type="EMBL" id="JASCZI010211952">
    <property type="protein sequence ID" value="MED6197696.1"/>
    <property type="molecule type" value="Genomic_DNA"/>
</dbReference>
<dbReference type="Proteomes" id="UP001341840">
    <property type="component" value="Unassembled WGS sequence"/>
</dbReference>
<name>A0ABU6XKF9_9FABA</name>
<protein>
    <recommendedName>
        <fullName evidence="4">Aminotransferase-like plant mobile domain-containing protein</fullName>
    </recommendedName>
</protein>
<feature type="compositionally biased region" description="Low complexity" evidence="1">
    <location>
        <begin position="257"/>
        <end position="275"/>
    </location>
</feature>
<organism evidence="2 3">
    <name type="scientific">Stylosanthes scabra</name>
    <dbReference type="NCBI Taxonomy" id="79078"/>
    <lineage>
        <taxon>Eukaryota</taxon>
        <taxon>Viridiplantae</taxon>
        <taxon>Streptophyta</taxon>
        <taxon>Embryophyta</taxon>
        <taxon>Tracheophyta</taxon>
        <taxon>Spermatophyta</taxon>
        <taxon>Magnoliopsida</taxon>
        <taxon>eudicotyledons</taxon>
        <taxon>Gunneridae</taxon>
        <taxon>Pentapetalae</taxon>
        <taxon>rosids</taxon>
        <taxon>fabids</taxon>
        <taxon>Fabales</taxon>
        <taxon>Fabaceae</taxon>
        <taxon>Papilionoideae</taxon>
        <taxon>50 kb inversion clade</taxon>
        <taxon>dalbergioids sensu lato</taxon>
        <taxon>Dalbergieae</taxon>
        <taxon>Pterocarpus clade</taxon>
        <taxon>Stylosanthes</taxon>
    </lineage>
</organism>
<proteinExistence type="predicted"/>
<evidence type="ECO:0000313" key="2">
    <source>
        <dbReference type="EMBL" id="MED6197696.1"/>
    </source>
</evidence>